<reference evidence="2 3" key="1">
    <citation type="submission" date="2019-11" db="EMBL/GenBank/DDBJ databases">
        <title>Whole genome sequence of Haloferax sp. MBLA0078.</title>
        <authorList>
            <person name="Seo M.-J."/>
            <person name="Cho E.-S."/>
        </authorList>
    </citation>
    <scope>NUCLEOTIDE SEQUENCE [LARGE SCALE GENOMIC DNA]</scope>
    <source>
        <strain evidence="2 3">MBLA0078</strain>
    </source>
</reference>
<sequence>MDIENDLERNVTVHVRITMSGETVHNESHLLEPDSSKQVYNTDTDDPDGSEAFGAVVTVGNVTERVRIPTNACNSLGPITISEDKRGEPRITTAMAVC</sequence>
<feature type="region of interest" description="Disordered" evidence="1">
    <location>
        <begin position="24"/>
        <end position="50"/>
    </location>
</feature>
<keyword evidence="3" id="KW-1185">Reference proteome</keyword>
<dbReference type="AlphaFoldDB" id="A0A6A8G4H0"/>
<proteinExistence type="predicted"/>
<dbReference type="RefSeq" id="WP_151109743.1">
    <property type="nucleotide sequence ID" value="NZ_WKJQ01000001.1"/>
</dbReference>
<name>A0A6A8G4H0_9EURY</name>
<dbReference type="OrthoDB" id="271881at2157"/>
<gene>
    <name evidence="2" type="ORF">GJR99_04615</name>
</gene>
<accession>A0A6A8G4H0</accession>
<evidence type="ECO:0000313" key="2">
    <source>
        <dbReference type="EMBL" id="MRW95859.1"/>
    </source>
</evidence>
<organism evidence="2 3">
    <name type="scientific">Haloferax marinum</name>
    <dbReference type="NCBI Taxonomy" id="2666143"/>
    <lineage>
        <taxon>Archaea</taxon>
        <taxon>Methanobacteriati</taxon>
        <taxon>Methanobacteriota</taxon>
        <taxon>Stenosarchaea group</taxon>
        <taxon>Halobacteria</taxon>
        <taxon>Halobacteriales</taxon>
        <taxon>Haloferacaceae</taxon>
        <taxon>Haloferax</taxon>
    </lineage>
</organism>
<comment type="caution">
    <text evidence="2">The sequence shown here is derived from an EMBL/GenBank/DDBJ whole genome shotgun (WGS) entry which is preliminary data.</text>
</comment>
<evidence type="ECO:0000256" key="1">
    <source>
        <dbReference type="SAM" id="MobiDB-lite"/>
    </source>
</evidence>
<dbReference type="Proteomes" id="UP000443423">
    <property type="component" value="Unassembled WGS sequence"/>
</dbReference>
<dbReference type="EMBL" id="WKJQ01000001">
    <property type="protein sequence ID" value="MRW95859.1"/>
    <property type="molecule type" value="Genomic_DNA"/>
</dbReference>
<protein>
    <submittedName>
        <fullName evidence="2">Uncharacterized protein</fullName>
    </submittedName>
</protein>
<feature type="compositionally biased region" description="Basic and acidic residues" evidence="1">
    <location>
        <begin position="24"/>
        <end position="35"/>
    </location>
</feature>
<evidence type="ECO:0000313" key="3">
    <source>
        <dbReference type="Proteomes" id="UP000443423"/>
    </source>
</evidence>